<comment type="catalytic activity">
    <reaction evidence="1 18">
        <text>2 a phenolic donor + H2O2 = 2 a phenolic radical donor + 2 H2O</text>
        <dbReference type="Rhea" id="RHEA:56136"/>
        <dbReference type="ChEBI" id="CHEBI:15377"/>
        <dbReference type="ChEBI" id="CHEBI:16240"/>
        <dbReference type="ChEBI" id="CHEBI:139520"/>
        <dbReference type="ChEBI" id="CHEBI:139521"/>
        <dbReference type="EC" id="1.11.1.7"/>
    </reaction>
</comment>
<accession>A0ABD1URC3</accession>
<comment type="function">
    <text evidence="2">Removal of H(2)O(2), oxidation of toxic reductants, biosynthesis and degradation of lignin, suberization, auxin catabolism, response to environmental stresses such as wounding, pathogen attack and oxidative stress. These functions might be dependent on each isozyme/isoform in each plant tissue.</text>
</comment>
<comment type="subcellular location">
    <subcellularLocation>
        <location evidence="18">Secreted</location>
    </subcellularLocation>
</comment>
<dbReference type="PRINTS" id="PR00461">
    <property type="entry name" value="PLPEROXIDASE"/>
</dbReference>
<evidence type="ECO:0000256" key="4">
    <source>
        <dbReference type="ARBA" id="ARBA00012313"/>
    </source>
</evidence>
<feature type="domain" description="Plant heme peroxidase family profile" evidence="19">
    <location>
        <begin position="19"/>
        <end position="321"/>
    </location>
</feature>
<feature type="binding site" evidence="15">
    <location>
        <position position="66"/>
    </location>
    <ligand>
        <name>Ca(2+)</name>
        <dbReference type="ChEBI" id="CHEBI:29108"/>
        <label>1</label>
    </ligand>
</feature>
<keyword evidence="11 17" id="KW-1015">Disulfide bond</keyword>
<feature type="disulfide bond" evidence="17">
    <location>
        <begin position="115"/>
        <end position="317"/>
    </location>
</feature>
<feature type="chain" id="PRO_5044528190" description="Peroxidase" evidence="18">
    <location>
        <begin position="19"/>
        <end position="322"/>
    </location>
</feature>
<comment type="caution">
    <text evidence="20">The sequence shown here is derived from an EMBL/GenBank/DDBJ whole genome shotgun (WGS) entry which is preliminary data.</text>
</comment>
<dbReference type="InterPro" id="IPR033905">
    <property type="entry name" value="Secretory_peroxidase"/>
</dbReference>
<dbReference type="InterPro" id="IPR002016">
    <property type="entry name" value="Haem_peroxidase"/>
</dbReference>
<evidence type="ECO:0000256" key="8">
    <source>
        <dbReference type="ARBA" id="ARBA00022837"/>
    </source>
</evidence>
<dbReference type="InterPro" id="IPR019793">
    <property type="entry name" value="Peroxidases_heam-ligand_BS"/>
</dbReference>
<evidence type="ECO:0000256" key="6">
    <source>
        <dbReference type="ARBA" id="ARBA00022617"/>
    </source>
</evidence>
<keyword evidence="18" id="KW-0732">Signal</keyword>
<feature type="binding site" evidence="15">
    <location>
        <position position="187"/>
    </location>
    <ligand>
        <name>Ca(2+)</name>
        <dbReference type="ChEBI" id="CHEBI:29108"/>
        <label>2</label>
    </ligand>
</feature>
<keyword evidence="18" id="KW-0376">Hydrogen peroxide</keyword>
<feature type="site" description="Transition state stabilizer" evidence="16">
    <location>
        <position position="56"/>
    </location>
</feature>
<evidence type="ECO:0000256" key="1">
    <source>
        <dbReference type="ARBA" id="ARBA00000189"/>
    </source>
</evidence>
<feature type="disulfide bond" evidence="17">
    <location>
        <begin position="193"/>
        <end position="225"/>
    </location>
</feature>
<dbReference type="GO" id="GO:0005576">
    <property type="term" value="C:extracellular region"/>
    <property type="evidence" value="ECO:0007669"/>
    <property type="project" value="UniProtKB-SubCell"/>
</dbReference>
<feature type="binding site" evidence="15">
    <location>
        <position position="70"/>
    </location>
    <ligand>
        <name>Ca(2+)</name>
        <dbReference type="ChEBI" id="CHEBI:29108"/>
        <label>1</label>
    </ligand>
</feature>
<evidence type="ECO:0000256" key="5">
    <source>
        <dbReference type="ARBA" id="ARBA00022559"/>
    </source>
</evidence>
<feature type="binding site" evidence="14">
    <location>
        <position position="156"/>
    </location>
    <ligand>
        <name>substrate</name>
    </ligand>
</feature>
<dbReference type="EMBL" id="JBFOLK010000003">
    <property type="protein sequence ID" value="KAL2527554.1"/>
    <property type="molecule type" value="Genomic_DNA"/>
</dbReference>
<dbReference type="PROSITE" id="PS00435">
    <property type="entry name" value="PEROXIDASE_1"/>
    <property type="match status" value="1"/>
</dbReference>
<keyword evidence="5 18" id="KW-0575">Peroxidase</keyword>
<feature type="binding site" evidence="15">
    <location>
        <position position="68"/>
    </location>
    <ligand>
        <name>Ca(2+)</name>
        <dbReference type="ChEBI" id="CHEBI:29108"/>
        <label>1</label>
    </ligand>
</feature>
<keyword evidence="6 18" id="KW-0349">Heme</keyword>
<dbReference type="PROSITE" id="PS50873">
    <property type="entry name" value="PEROXIDASE_4"/>
    <property type="match status" value="1"/>
</dbReference>
<comment type="similarity">
    <text evidence="18">Belongs to the peroxidase family. Classical plant (class III) peroxidase subfamily.</text>
</comment>
<dbReference type="AlphaFoldDB" id="A0ABD1URC3"/>
<dbReference type="Gene3D" id="1.10.520.10">
    <property type="match status" value="1"/>
</dbReference>
<evidence type="ECO:0000256" key="9">
    <source>
        <dbReference type="ARBA" id="ARBA00023002"/>
    </source>
</evidence>
<evidence type="ECO:0000256" key="16">
    <source>
        <dbReference type="PIRSR" id="PIRSR600823-4"/>
    </source>
</evidence>
<dbReference type="GO" id="GO:0046872">
    <property type="term" value="F:metal ion binding"/>
    <property type="evidence" value="ECO:0007669"/>
    <property type="project" value="UniProtKB-UniRule"/>
</dbReference>
<evidence type="ECO:0000256" key="14">
    <source>
        <dbReference type="PIRSR" id="PIRSR600823-2"/>
    </source>
</evidence>
<dbReference type="GO" id="GO:0042744">
    <property type="term" value="P:hydrogen peroxide catabolic process"/>
    <property type="evidence" value="ECO:0007669"/>
    <property type="project" value="UniProtKB-KW"/>
</dbReference>
<feature type="binding site" description="axial binding residue" evidence="15">
    <location>
        <position position="186"/>
    </location>
    <ligand>
        <name>heme b</name>
        <dbReference type="ChEBI" id="CHEBI:60344"/>
    </ligand>
    <ligandPart>
        <name>Fe</name>
        <dbReference type="ChEBI" id="CHEBI:18248"/>
    </ligandPart>
</feature>
<keyword evidence="21" id="KW-1185">Reference proteome</keyword>
<feature type="signal peptide" evidence="18">
    <location>
        <begin position="1"/>
        <end position="18"/>
    </location>
</feature>
<reference evidence="21" key="1">
    <citation type="submission" date="2024-07" db="EMBL/GenBank/DDBJ databases">
        <title>Two chromosome-level genome assemblies of Korean endemic species Abeliophyllum distichum and Forsythia ovata (Oleaceae).</title>
        <authorList>
            <person name="Jang H."/>
        </authorList>
    </citation>
    <scope>NUCLEOTIDE SEQUENCE [LARGE SCALE GENOMIC DNA]</scope>
</reference>
<keyword evidence="18" id="KW-0964">Secreted</keyword>
<evidence type="ECO:0000256" key="11">
    <source>
        <dbReference type="ARBA" id="ARBA00023157"/>
    </source>
</evidence>
<protein>
    <recommendedName>
        <fullName evidence="4 18">Peroxidase</fullName>
        <ecNumber evidence="4 18">1.11.1.7</ecNumber>
    </recommendedName>
</protein>
<keyword evidence="7 15" id="KW-0479">Metal-binding</keyword>
<dbReference type="InterPro" id="IPR019794">
    <property type="entry name" value="Peroxidases_AS"/>
</dbReference>
<dbReference type="SUPFAM" id="SSF48113">
    <property type="entry name" value="Heme-dependent peroxidases"/>
    <property type="match status" value="1"/>
</dbReference>
<dbReference type="GO" id="GO:0020037">
    <property type="term" value="F:heme binding"/>
    <property type="evidence" value="ECO:0007669"/>
    <property type="project" value="UniProtKB-UniRule"/>
</dbReference>
<keyword evidence="8 15" id="KW-0106">Calcium</keyword>
<dbReference type="CDD" id="cd00693">
    <property type="entry name" value="secretory_peroxidase"/>
    <property type="match status" value="1"/>
</dbReference>
<keyword evidence="12" id="KW-0325">Glycoprotein</keyword>
<evidence type="ECO:0000256" key="7">
    <source>
        <dbReference type="ARBA" id="ARBA00022723"/>
    </source>
</evidence>
<dbReference type="InterPro" id="IPR000823">
    <property type="entry name" value="Peroxidase_pln"/>
</dbReference>
<feature type="active site" description="Proton acceptor" evidence="13">
    <location>
        <position position="60"/>
    </location>
</feature>
<comment type="cofactor">
    <cofactor evidence="15 18">
        <name>heme b</name>
        <dbReference type="ChEBI" id="CHEBI:60344"/>
    </cofactor>
    <text evidence="15 18">Binds 1 heme b (iron(II)-protoporphyrin IX) group per subunit.</text>
</comment>
<comment type="cofactor">
    <cofactor evidence="15 18">
        <name>Ca(2+)</name>
        <dbReference type="ChEBI" id="CHEBI:29108"/>
    </cofactor>
    <text evidence="15 18">Binds 2 calcium ions per subunit.</text>
</comment>
<organism evidence="20 21">
    <name type="scientific">Abeliophyllum distichum</name>
    <dbReference type="NCBI Taxonomy" id="126358"/>
    <lineage>
        <taxon>Eukaryota</taxon>
        <taxon>Viridiplantae</taxon>
        <taxon>Streptophyta</taxon>
        <taxon>Embryophyta</taxon>
        <taxon>Tracheophyta</taxon>
        <taxon>Spermatophyta</taxon>
        <taxon>Magnoliopsida</taxon>
        <taxon>eudicotyledons</taxon>
        <taxon>Gunneridae</taxon>
        <taxon>Pentapetalae</taxon>
        <taxon>asterids</taxon>
        <taxon>lamiids</taxon>
        <taxon>Lamiales</taxon>
        <taxon>Oleaceae</taxon>
        <taxon>Forsythieae</taxon>
        <taxon>Abeliophyllum</taxon>
    </lineage>
</organism>
<sequence>MFTIVLALVLVLSSQTEAQLQVNFYRNTCPKAESIIRQEVQRAFFRDTGIAPGLVRMHFHDCFVRGCDGSILIKSTPGNSAEEDGPPNAGTLRGFEAIENAKARLEQECRGVVSCADILAYAARDSIVISGGLGWDVPAGRRDGRISRAAETIDIPAPFNNLDEATRAFTKKGLSSDDMVALLGAHTIGRSHCTSFSNRLYNFSPTNSQDPTLDPLYAIQLKQQCPRGPNGNVDPNAVVSMNISPTISENSYYVDVLKNRGLFTSDQTLTTSPDTLSEVRDYARNNIKWQVDFSEAMIKMSQVEVLTGNAGEIRLNCRVINP</sequence>
<dbReference type="Gene3D" id="1.10.420.10">
    <property type="entry name" value="Peroxidase, domain 2"/>
    <property type="match status" value="1"/>
</dbReference>
<dbReference type="PROSITE" id="PS00436">
    <property type="entry name" value="PEROXIDASE_2"/>
    <property type="match status" value="1"/>
</dbReference>
<feature type="disulfide bond" evidence="17">
    <location>
        <begin position="62"/>
        <end position="67"/>
    </location>
</feature>
<evidence type="ECO:0000256" key="15">
    <source>
        <dbReference type="PIRSR" id="PIRSR600823-3"/>
    </source>
</evidence>
<dbReference type="GO" id="GO:0006979">
    <property type="term" value="P:response to oxidative stress"/>
    <property type="evidence" value="ECO:0007669"/>
    <property type="project" value="UniProtKB-UniRule"/>
</dbReference>
<evidence type="ECO:0000256" key="17">
    <source>
        <dbReference type="PIRSR" id="PIRSR600823-5"/>
    </source>
</evidence>
<feature type="binding site" evidence="15">
    <location>
        <position position="61"/>
    </location>
    <ligand>
        <name>Ca(2+)</name>
        <dbReference type="ChEBI" id="CHEBI:29108"/>
        <label>1</label>
    </ligand>
</feature>
<evidence type="ECO:0000256" key="2">
    <source>
        <dbReference type="ARBA" id="ARBA00002322"/>
    </source>
</evidence>
<keyword evidence="10 15" id="KW-0408">Iron</keyword>
<evidence type="ECO:0000259" key="19">
    <source>
        <dbReference type="PROSITE" id="PS50873"/>
    </source>
</evidence>
<name>A0ABD1URC3_9LAMI</name>
<dbReference type="Proteomes" id="UP001604336">
    <property type="component" value="Unassembled WGS sequence"/>
</dbReference>
<evidence type="ECO:0000256" key="18">
    <source>
        <dbReference type="RuleBase" id="RU362060"/>
    </source>
</evidence>
<keyword evidence="9 18" id="KW-0560">Oxidoreductase</keyword>
<evidence type="ECO:0000313" key="21">
    <source>
        <dbReference type="Proteomes" id="UP001604336"/>
    </source>
</evidence>
<dbReference type="GO" id="GO:0140825">
    <property type="term" value="F:lactoperoxidase activity"/>
    <property type="evidence" value="ECO:0007669"/>
    <property type="project" value="UniProtKB-EC"/>
</dbReference>
<feature type="binding site" evidence="15">
    <location>
        <position position="64"/>
    </location>
    <ligand>
        <name>Ca(2+)</name>
        <dbReference type="ChEBI" id="CHEBI:29108"/>
        <label>1</label>
    </ligand>
</feature>
<dbReference type="PANTHER" id="PTHR31517">
    <property type="match status" value="1"/>
</dbReference>
<dbReference type="FunFam" id="1.10.520.10:FF:000001">
    <property type="entry name" value="Peroxidase"/>
    <property type="match status" value="1"/>
</dbReference>
<dbReference type="FunFam" id="1.10.420.10:FF:000006">
    <property type="entry name" value="Peroxidase"/>
    <property type="match status" value="1"/>
</dbReference>
<evidence type="ECO:0000256" key="13">
    <source>
        <dbReference type="PIRSR" id="PIRSR600823-1"/>
    </source>
</evidence>
<evidence type="ECO:0000313" key="20">
    <source>
        <dbReference type="EMBL" id="KAL2527554.1"/>
    </source>
</evidence>
<evidence type="ECO:0000256" key="10">
    <source>
        <dbReference type="ARBA" id="ARBA00023004"/>
    </source>
</evidence>
<gene>
    <name evidence="20" type="ORF">Adt_12608</name>
</gene>
<dbReference type="EC" id="1.11.1.7" evidence="4 18"/>
<evidence type="ECO:0000256" key="12">
    <source>
        <dbReference type="ARBA" id="ARBA00023180"/>
    </source>
</evidence>
<dbReference type="Pfam" id="PF00141">
    <property type="entry name" value="peroxidase"/>
    <property type="match status" value="1"/>
</dbReference>
<dbReference type="PANTHER" id="PTHR31517:SF84">
    <property type="entry name" value="PEROXIDASE"/>
    <property type="match status" value="1"/>
</dbReference>
<feature type="disulfide bond" evidence="17">
    <location>
        <begin position="29"/>
        <end position="109"/>
    </location>
</feature>
<evidence type="ECO:0000256" key="3">
    <source>
        <dbReference type="ARBA" id="ARBA00006873"/>
    </source>
</evidence>
<feature type="binding site" evidence="15">
    <location>
        <position position="82"/>
    </location>
    <ligand>
        <name>Ca(2+)</name>
        <dbReference type="ChEBI" id="CHEBI:29108"/>
        <label>1</label>
    </ligand>
</feature>
<comment type="similarity">
    <text evidence="3">Belongs to the peroxidase family. Ascorbate peroxidase subfamily.</text>
</comment>
<proteinExistence type="inferred from homology"/>
<dbReference type="PRINTS" id="PR00458">
    <property type="entry name" value="PEROXIDASE"/>
</dbReference>
<dbReference type="InterPro" id="IPR010255">
    <property type="entry name" value="Haem_peroxidase_sf"/>
</dbReference>